<keyword evidence="2" id="KW-1185">Reference proteome</keyword>
<dbReference type="Pfam" id="PF05056">
    <property type="entry name" value="DUF674"/>
    <property type="match status" value="1"/>
</dbReference>
<evidence type="ECO:0000313" key="2">
    <source>
        <dbReference type="Proteomes" id="UP000467840"/>
    </source>
</evidence>
<comment type="caution">
    <text evidence="1">The sequence shown here is derived from an EMBL/GenBank/DDBJ whole genome shotgun (WGS) entry which is preliminary data.</text>
</comment>
<protein>
    <submittedName>
        <fullName evidence="1">Uncharacterized protein</fullName>
    </submittedName>
</protein>
<gene>
    <name evidence="1" type="ORF">GH714_038564</name>
</gene>
<sequence>MSNALSRIDTKKKVNLKLLIDKKTNKVLFAEAEKDFVDFLFILLSLPVGTVIRLLKNQKWLADTDTYHTTKAGRIVYGCLNYHHRVTNVNDLWVALLNKFNVKGFSALKGKMVEFGIDEGLELLNSLQSKAALTSVSLLRMRSRIEVLVFLVAI</sequence>
<accession>A0A6A6N7C2</accession>
<dbReference type="EMBL" id="JAAGAX010000003">
    <property type="protein sequence ID" value="KAF2321307.1"/>
    <property type="molecule type" value="Genomic_DNA"/>
</dbReference>
<dbReference type="AlphaFoldDB" id="A0A6A6N7C2"/>
<evidence type="ECO:0000313" key="1">
    <source>
        <dbReference type="EMBL" id="KAF2321307.1"/>
    </source>
</evidence>
<reference evidence="1 2" key="1">
    <citation type="journal article" date="2020" name="Mol. Plant">
        <title>The Chromosome-Based Rubber Tree Genome Provides New Insights into Spurge Genome Evolution and Rubber Biosynthesis.</title>
        <authorList>
            <person name="Liu J."/>
            <person name="Shi C."/>
            <person name="Shi C.C."/>
            <person name="Li W."/>
            <person name="Zhang Q.J."/>
            <person name="Zhang Y."/>
            <person name="Li K."/>
            <person name="Lu H.F."/>
            <person name="Shi C."/>
            <person name="Zhu S.T."/>
            <person name="Xiao Z.Y."/>
            <person name="Nan H."/>
            <person name="Yue Y."/>
            <person name="Zhu X.G."/>
            <person name="Wu Y."/>
            <person name="Hong X.N."/>
            <person name="Fan G.Y."/>
            <person name="Tong Y."/>
            <person name="Zhang D."/>
            <person name="Mao C.L."/>
            <person name="Liu Y.L."/>
            <person name="Hao S.J."/>
            <person name="Liu W.Q."/>
            <person name="Lv M.Q."/>
            <person name="Zhang H.B."/>
            <person name="Liu Y."/>
            <person name="Hu-Tang G.R."/>
            <person name="Wang J.P."/>
            <person name="Wang J.H."/>
            <person name="Sun Y.H."/>
            <person name="Ni S.B."/>
            <person name="Chen W.B."/>
            <person name="Zhang X.C."/>
            <person name="Jiao Y.N."/>
            <person name="Eichler E.E."/>
            <person name="Li G.H."/>
            <person name="Liu X."/>
            <person name="Gao L.Z."/>
        </authorList>
    </citation>
    <scope>NUCLEOTIDE SEQUENCE [LARGE SCALE GENOMIC DNA]</scope>
    <source>
        <strain evidence="2">cv. GT1</strain>
        <tissue evidence="1">Leaf</tissue>
    </source>
</reference>
<dbReference type="Proteomes" id="UP000467840">
    <property type="component" value="Chromosome 10"/>
</dbReference>
<dbReference type="PANTHER" id="PTHR33103:SF19">
    <property type="entry name" value="OS09G0544700 PROTEIN"/>
    <property type="match status" value="1"/>
</dbReference>
<proteinExistence type="predicted"/>
<dbReference type="PANTHER" id="PTHR33103">
    <property type="entry name" value="OS01G0153900 PROTEIN"/>
    <property type="match status" value="1"/>
</dbReference>
<dbReference type="InterPro" id="IPR007750">
    <property type="entry name" value="DUF674"/>
</dbReference>
<organism evidence="1 2">
    <name type="scientific">Hevea brasiliensis</name>
    <name type="common">Para rubber tree</name>
    <name type="synonym">Siphonia brasiliensis</name>
    <dbReference type="NCBI Taxonomy" id="3981"/>
    <lineage>
        <taxon>Eukaryota</taxon>
        <taxon>Viridiplantae</taxon>
        <taxon>Streptophyta</taxon>
        <taxon>Embryophyta</taxon>
        <taxon>Tracheophyta</taxon>
        <taxon>Spermatophyta</taxon>
        <taxon>Magnoliopsida</taxon>
        <taxon>eudicotyledons</taxon>
        <taxon>Gunneridae</taxon>
        <taxon>Pentapetalae</taxon>
        <taxon>rosids</taxon>
        <taxon>fabids</taxon>
        <taxon>Malpighiales</taxon>
        <taxon>Euphorbiaceae</taxon>
        <taxon>Crotonoideae</taxon>
        <taxon>Micrandreae</taxon>
        <taxon>Hevea</taxon>
    </lineage>
</organism>
<name>A0A6A6N7C2_HEVBR</name>